<proteinExistence type="predicted"/>
<name>A0ABQ9G8M1_9NEOP</name>
<reference evidence="1 2" key="1">
    <citation type="submission" date="2023-02" db="EMBL/GenBank/DDBJ databases">
        <title>LHISI_Scaffold_Assembly.</title>
        <authorList>
            <person name="Stuart O.P."/>
            <person name="Cleave R."/>
            <person name="Magrath M.J.L."/>
            <person name="Mikheyev A.S."/>
        </authorList>
    </citation>
    <scope>NUCLEOTIDE SEQUENCE [LARGE SCALE GENOMIC DNA]</scope>
    <source>
        <strain evidence="1">Daus_M_001</strain>
        <tissue evidence="1">Leg muscle</tissue>
    </source>
</reference>
<protein>
    <submittedName>
        <fullName evidence="1">Uncharacterized protein</fullName>
    </submittedName>
</protein>
<accession>A0ABQ9G8M1</accession>
<comment type="caution">
    <text evidence="1">The sequence shown here is derived from an EMBL/GenBank/DDBJ whole genome shotgun (WGS) entry which is preliminary data.</text>
</comment>
<sequence length="548" mass="61036">MMCAVLAVDRLPATSEQHAACSLTSTLTIHKREVLKLQQIIFLERKTLKTVTMSSHIVTATLAHPVVWPRRYPQLKYLSVTISKLCRPLTVSTHQRVDNPQGLQQHNEFKHFQQESNRDESVTRERLFEDPMCCRAASGVALVYSTLSKSPTSGCCTGSSFHGLHCTQHKTTSNEISPSCVGRSIRCTYEGEGKEGLDWCLGKKVQQISIAHWLLAATVEGDDWVCILLCVSHRPRVLQEVSNIAWTNGKGDAKEFPPNTAIFFTLLIYFKAANRSAAGKISRSNPPMKTVHFEGETTAIGTHSKDAETLHAAQRFRDRPASLGIFHNHLPAGLDSSVLCTLEPQLCVHWLLPHTWQLWDLQGVSLQVCHWLRSAQGSFIKLRSNSELRLVGGDNKRLKFTLPTNKLAKYPGLQYGTQYVFRFEFSIGPRITRLPPRLTRLDSRRGCSPDFRTWGLCRTIPLFGGFSRGSPVSPRPLHSDAAPYSTRFTPVGSQDLDVKGCPNPSARSTVLFFASSLSYSFLLQGNKRCGSSADVMCCSGHTSWHNGD</sequence>
<dbReference type="Proteomes" id="UP001159363">
    <property type="component" value="Chromosome 14"/>
</dbReference>
<keyword evidence="2" id="KW-1185">Reference proteome</keyword>
<gene>
    <name evidence="1" type="ORF">PR048_031177</name>
</gene>
<evidence type="ECO:0000313" key="1">
    <source>
        <dbReference type="EMBL" id="KAJ8867376.1"/>
    </source>
</evidence>
<dbReference type="EMBL" id="JARBHB010000015">
    <property type="protein sequence ID" value="KAJ8867376.1"/>
    <property type="molecule type" value="Genomic_DNA"/>
</dbReference>
<evidence type="ECO:0000313" key="2">
    <source>
        <dbReference type="Proteomes" id="UP001159363"/>
    </source>
</evidence>
<organism evidence="1 2">
    <name type="scientific">Dryococelus australis</name>
    <dbReference type="NCBI Taxonomy" id="614101"/>
    <lineage>
        <taxon>Eukaryota</taxon>
        <taxon>Metazoa</taxon>
        <taxon>Ecdysozoa</taxon>
        <taxon>Arthropoda</taxon>
        <taxon>Hexapoda</taxon>
        <taxon>Insecta</taxon>
        <taxon>Pterygota</taxon>
        <taxon>Neoptera</taxon>
        <taxon>Polyneoptera</taxon>
        <taxon>Phasmatodea</taxon>
        <taxon>Verophasmatodea</taxon>
        <taxon>Anareolatae</taxon>
        <taxon>Phasmatidae</taxon>
        <taxon>Eurycanthinae</taxon>
        <taxon>Dryococelus</taxon>
    </lineage>
</organism>